<keyword evidence="5" id="KW-0482">Metalloprotease</keyword>
<dbReference type="Gene3D" id="2.40.50.290">
    <property type="match status" value="1"/>
</dbReference>
<feature type="region of interest" description="Disordered" evidence="6">
    <location>
        <begin position="142"/>
        <end position="182"/>
    </location>
</feature>
<dbReference type="RefSeq" id="WP_229292594.1">
    <property type="nucleotide sequence ID" value="NZ_CP086654.1"/>
</dbReference>
<proteinExistence type="inferred from homology"/>
<comment type="similarity">
    <text evidence="3">Belongs to the peptidase M23B family.</text>
</comment>
<evidence type="ECO:0000313" key="9">
    <source>
        <dbReference type="Proteomes" id="UP001197626"/>
    </source>
</evidence>
<comment type="catalytic activity">
    <reaction evidence="1">
        <text>Hydrolysis of the -Gly-|-Gly- bond in the pentaglycine inter-peptide link joining staphylococcal cell wall peptidoglycans.</text>
        <dbReference type="EC" id="3.4.24.75"/>
    </reaction>
</comment>
<evidence type="ECO:0000313" key="8">
    <source>
        <dbReference type="EMBL" id="UEX90096.1"/>
    </source>
</evidence>
<dbReference type="SUPFAM" id="SSF51261">
    <property type="entry name" value="Duplicated hybrid motif"/>
    <property type="match status" value="1"/>
</dbReference>
<organism evidence="8 9">
    <name type="scientific">Staphylococcus ratti</name>
    <dbReference type="NCBI Taxonomy" id="2892440"/>
    <lineage>
        <taxon>Bacteria</taxon>
        <taxon>Bacillati</taxon>
        <taxon>Bacillota</taxon>
        <taxon>Bacilli</taxon>
        <taxon>Bacillales</taxon>
        <taxon>Staphylococcaceae</taxon>
        <taxon>Staphylococcus</taxon>
    </lineage>
</organism>
<keyword evidence="9" id="KW-1185">Reference proteome</keyword>
<evidence type="ECO:0000256" key="4">
    <source>
        <dbReference type="ARBA" id="ARBA00012322"/>
    </source>
</evidence>
<dbReference type="PANTHER" id="PTHR21666">
    <property type="entry name" value="PEPTIDASE-RELATED"/>
    <property type="match status" value="1"/>
</dbReference>
<evidence type="ECO:0000259" key="7">
    <source>
        <dbReference type="Pfam" id="PF01551"/>
    </source>
</evidence>
<evidence type="ECO:0000256" key="6">
    <source>
        <dbReference type="SAM" id="MobiDB-lite"/>
    </source>
</evidence>
<dbReference type="Pfam" id="PF01551">
    <property type="entry name" value="Peptidase_M23"/>
    <property type="match status" value="1"/>
</dbReference>
<protein>
    <recommendedName>
        <fullName evidence="4">lysostaphin</fullName>
        <ecNumber evidence="4">3.4.24.75</ecNumber>
    </recommendedName>
</protein>
<gene>
    <name evidence="8" type="ORF">LN051_11305</name>
</gene>
<keyword evidence="5" id="KW-0645">Protease</keyword>
<dbReference type="InterPro" id="IPR050570">
    <property type="entry name" value="Cell_wall_metabolism_enzyme"/>
</dbReference>
<dbReference type="InterPro" id="IPR011055">
    <property type="entry name" value="Dup_hybrid_motif"/>
</dbReference>
<evidence type="ECO:0000256" key="5">
    <source>
        <dbReference type="ARBA" id="ARBA00023049"/>
    </source>
</evidence>
<evidence type="ECO:0000256" key="1">
    <source>
        <dbReference type="ARBA" id="ARBA00001667"/>
    </source>
</evidence>
<evidence type="ECO:0000256" key="3">
    <source>
        <dbReference type="ARBA" id="ARBA00006646"/>
    </source>
</evidence>
<dbReference type="PANTHER" id="PTHR21666:SF270">
    <property type="entry name" value="MUREIN HYDROLASE ACTIVATOR ENVC"/>
    <property type="match status" value="1"/>
</dbReference>
<name>A0ABY3PCT0_9STAP</name>
<dbReference type="InterPro" id="IPR016047">
    <property type="entry name" value="M23ase_b-sheet_dom"/>
</dbReference>
<reference evidence="8 9" key="1">
    <citation type="journal article" date="2022" name="Pathogens">
        <title>Staphylococcus ratti sp. nov. Isolated from a Lab Rat.</title>
        <authorList>
            <person name="Kovarovic V."/>
            <person name="Sedlacek I."/>
            <person name="Petras P."/>
            <person name="Kralova S."/>
            <person name="Maslanova I."/>
            <person name="Svec P."/>
            <person name="Neumann-Schaal M."/>
            <person name="Botka T."/>
            <person name="Gelbicova T."/>
            <person name="Stankova E."/>
            <person name="Doskar J."/>
            <person name="Pantucek R."/>
        </authorList>
    </citation>
    <scope>NUCLEOTIDE SEQUENCE [LARGE SCALE GENOMIC DNA]</scope>
    <source>
        <strain evidence="8 9">CCM 9025</strain>
    </source>
</reference>
<dbReference type="EC" id="3.4.24.75" evidence="4"/>
<dbReference type="CDD" id="cd12797">
    <property type="entry name" value="M23_peptidase"/>
    <property type="match status" value="1"/>
</dbReference>
<feature type="domain" description="M23ase beta-sheet core" evidence="7">
    <location>
        <begin position="207"/>
        <end position="301"/>
    </location>
</feature>
<comment type="cofactor">
    <cofactor evidence="2">
        <name>Zn(2+)</name>
        <dbReference type="ChEBI" id="CHEBI:29105"/>
    </cofactor>
</comment>
<dbReference type="Proteomes" id="UP001197626">
    <property type="component" value="Chromosome"/>
</dbReference>
<dbReference type="Gene3D" id="2.70.70.10">
    <property type="entry name" value="Glucose Permease (Domain IIA)"/>
    <property type="match status" value="1"/>
</dbReference>
<keyword evidence="5" id="KW-0378">Hydrolase</keyword>
<dbReference type="EMBL" id="CP086654">
    <property type="protein sequence ID" value="UEX90096.1"/>
    <property type="molecule type" value="Genomic_DNA"/>
</dbReference>
<evidence type="ECO:0000256" key="2">
    <source>
        <dbReference type="ARBA" id="ARBA00001947"/>
    </source>
</evidence>
<sequence>MKKIAAATIATVGFATFGIMHSDAEAAEQVQSSGYVTTFSQETNDYVTIDAHGNYHHTLDGNWNVSMFENGLYQSFYTDQNGHTHYVYYNQYDTSHNENDDTSSQTDAFIQNQGNYSHQPSNDASNSYRAVQGQWNVNTTDQLGHHQAQSRSTHSQAPAPQGNASASTETSQKGSVSTTDTSNKAAAGWLKKYPKWQPYGQYTTGGAHYGVDYGMPENTPVYSFTDGKVIQSGWSNYGGGNQITIQEANSNNYQWYMHMNQLNVKAGDTVTKGQQIGLSGSTGNSTGPHLHFQRMSGGIGNQYAVNPDNYLANQ</sequence>
<accession>A0ABY3PCT0</accession>